<organism evidence="1 2">
    <name type="scientific">Gibberella moniliformis (strain M3125 / FGSC 7600)</name>
    <name type="common">Maize ear and stalk rot fungus</name>
    <name type="synonym">Fusarium verticillioides</name>
    <dbReference type="NCBI Taxonomy" id="334819"/>
    <lineage>
        <taxon>Eukaryota</taxon>
        <taxon>Fungi</taxon>
        <taxon>Dikarya</taxon>
        <taxon>Ascomycota</taxon>
        <taxon>Pezizomycotina</taxon>
        <taxon>Sordariomycetes</taxon>
        <taxon>Hypocreomycetidae</taxon>
        <taxon>Hypocreales</taxon>
        <taxon>Nectriaceae</taxon>
        <taxon>Fusarium</taxon>
        <taxon>Fusarium fujikuroi species complex</taxon>
    </lineage>
</organism>
<dbReference type="KEGG" id="fvr:FVEG_16394"/>
<gene>
    <name evidence="1" type="ORF">FVEG_16394</name>
</gene>
<reference evidence="1 2" key="1">
    <citation type="journal article" date="2010" name="Nature">
        <title>Comparative genomics reveals mobile pathogenicity chromosomes in Fusarium.</title>
        <authorList>
            <person name="Ma L.J."/>
            <person name="van der Does H.C."/>
            <person name="Borkovich K.A."/>
            <person name="Coleman J.J."/>
            <person name="Daboussi M.J."/>
            <person name="Di Pietro A."/>
            <person name="Dufresne M."/>
            <person name="Freitag M."/>
            <person name="Grabherr M."/>
            <person name="Henrissat B."/>
            <person name="Houterman P.M."/>
            <person name="Kang S."/>
            <person name="Shim W.B."/>
            <person name="Woloshuk C."/>
            <person name="Xie X."/>
            <person name="Xu J.R."/>
            <person name="Antoniw J."/>
            <person name="Baker S.E."/>
            <person name="Bluhm B.H."/>
            <person name="Breakspear A."/>
            <person name="Brown D.W."/>
            <person name="Butchko R.A."/>
            <person name="Chapman S."/>
            <person name="Coulson R."/>
            <person name="Coutinho P.M."/>
            <person name="Danchin E.G."/>
            <person name="Diener A."/>
            <person name="Gale L.R."/>
            <person name="Gardiner D.M."/>
            <person name="Goff S."/>
            <person name="Hammond-Kosack K.E."/>
            <person name="Hilburn K."/>
            <person name="Hua-Van A."/>
            <person name="Jonkers W."/>
            <person name="Kazan K."/>
            <person name="Kodira C.D."/>
            <person name="Koehrsen M."/>
            <person name="Kumar L."/>
            <person name="Lee Y.H."/>
            <person name="Li L."/>
            <person name="Manners J.M."/>
            <person name="Miranda-Saavedra D."/>
            <person name="Mukherjee M."/>
            <person name="Park G."/>
            <person name="Park J."/>
            <person name="Park S.Y."/>
            <person name="Proctor R.H."/>
            <person name="Regev A."/>
            <person name="Ruiz-Roldan M.C."/>
            <person name="Sain D."/>
            <person name="Sakthikumar S."/>
            <person name="Sykes S."/>
            <person name="Schwartz D.C."/>
            <person name="Turgeon B.G."/>
            <person name="Wapinski I."/>
            <person name="Yoder O."/>
            <person name="Young S."/>
            <person name="Zeng Q."/>
            <person name="Zhou S."/>
            <person name="Galagan J."/>
            <person name="Cuomo C.A."/>
            <person name="Kistler H.C."/>
            <person name="Rep M."/>
        </authorList>
    </citation>
    <scope>NUCLEOTIDE SEQUENCE [LARGE SCALE GENOMIC DNA]</scope>
    <source>
        <strain evidence="2">M3125 / FGSC 7600</strain>
    </source>
</reference>
<dbReference type="EMBL" id="DS022252">
    <property type="protein sequence ID" value="EWG49046.1"/>
    <property type="molecule type" value="Genomic_DNA"/>
</dbReference>
<dbReference type="GeneID" id="30073270"/>
<sequence>MAMEHRSNGQLEVANGYDRVACSECFCKISRNMSHV</sequence>
<accession>W7MDI5</accession>
<proteinExistence type="predicted"/>
<keyword evidence="2" id="KW-1185">Reference proteome</keyword>
<evidence type="ECO:0000313" key="2">
    <source>
        <dbReference type="Proteomes" id="UP000009096"/>
    </source>
</evidence>
<dbReference type="EMBL" id="CM000587">
    <property type="protein sequence ID" value="EWG49046.1"/>
    <property type="molecule type" value="Genomic_DNA"/>
</dbReference>
<protein>
    <submittedName>
        <fullName evidence="1">Uncharacterized protein</fullName>
    </submittedName>
</protein>
<dbReference type="VEuPathDB" id="FungiDB:FVEG_16394"/>
<evidence type="ECO:0000313" key="1">
    <source>
        <dbReference type="EMBL" id="EWG49046.1"/>
    </source>
</evidence>
<dbReference type="RefSeq" id="XP_018755237.1">
    <property type="nucleotide sequence ID" value="XM_018905633.1"/>
</dbReference>
<dbReference type="AlphaFoldDB" id="W7MDI5"/>
<name>W7MDI5_GIBM7</name>
<dbReference type="Proteomes" id="UP000009096">
    <property type="component" value="Chromosome 10"/>
</dbReference>